<comment type="caution">
    <text evidence="3">The sequence shown here is derived from an EMBL/GenBank/DDBJ whole genome shotgun (WGS) entry which is preliminary data.</text>
</comment>
<dbReference type="OrthoDB" id="1492759at2"/>
<organism evidence="3 4">
    <name type="scientific">Ulvibacterium marinum</name>
    <dbReference type="NCBI Taxonomy" id="2419782"/>
    <lineage>
        <taxon>Bacteria</taxon>
        <taxon>Pseudomonadati</taxon>
        <taxon>Bacteroidota</taxon>
        <taxon>Flavobacteriia</taxon>
        <taxon>Flavobacteriales</taxon>
        <taxon>Flavobacteriaceae</taxon>
        <taxon>Ulvibacterium</taxon>
    </lineage>
</organism>
<dbReference type="PROSITE" id="PS51257">
    <property type="entry name" value="PROKAR_LIPOPROTEIN"/>
    <property type="match status" value="1"/>
</dbReference>
<dbReference type="Pfam" id="PF18942">
    <property type="entry name" value="DUF5689"/>
    <property type="match status" value="1"/>
</dbReference>
<dbReference type="Proteomes" id="UP000276603">
    <property type="component" value="Unassembled WGS sequence"/>
</dbReference>
<reference evidence="3 4" key="1">
    <citation type="submission" date="2018-10" db="EMBL/GenBank/DDBJ databases">
        <title>Ulvibacterium marinum gen. nov., sp. nov., a novel marine bacterium of the family Flavobacteriaceae, isolated from a culture of the green alga Ulva prolifera.</title>
        <authorList>
            <person name="Zhang Z."/>
        </authorList>
    </citation>
    <scope>NUCLEOTIDE SEQUENCE [LARGE SCALE GENOMIC DNA]</scope>
    <source>
        <strain evidence="3 4">CCMM003</strain>
    </source>
</reference>
<dbReference type="EMBL" id="RBCJ01000001">
    <property type="protein sequence ID" value="RKN83093.1"/>
    <property type="molecule type" value="Genomic_DNA"/>
</dbReference>
<accession>A0A3B0CB84</accession>
<name>A0A3B0CB84_9FLAO</name>
<proteinExistence type="predicted"/>
<protein>
    <submittedName>
        <fullName evidence="3">Lamin tail domain-containing protein</fullName>
    </submittedName>
</protein>
<dbReference type="InterPro" id="IPR001322">
    <property type="entry name" value="Lamin_tail_dom"/>
</dbReference>
<evidence type="ECO:0000313" key="4">
    <source>
        <dbReference type="Proteomes" id="UP000276603"/>
    </source>
</evidence>
<sequence length="450" mass="49674">MKKNILSMILILVFSCVKDQNFDTPKSICSSDLTANVTYAQVKSLYVDKTIQILEDWIIEGYVISSDKAGNFFNVLHFQDNPANPTEGLQIEIDLRDSHVFYPVGSKIFIKLKGLYLGKSKEVFKLGGTFIAFGNISVGRLPATAIGNHVFVSCDEIIELLPTLGTVDALDNALANTLVTIEDVGFLEEELGQPFAIEREETERTLITCSNQELVVLNSGFSDFQSEILPEGNGRITGVLVQDKDGFKLIIRDLNDIDFNQQRCEDLIDEFTSTQIFISELADPDNNIGARFVELYNSDTEALSLKGWTLRRYTNANTEVSSSLDLSELAIEALSTSVISPNAEEFERVYGFMPDLGVRTNSPADSNGDDNLELVDPFGTIIDIFGKVGEDGTGTNHEFEDGRGVRNLSVTEGNPMFTFGEWTIYNDSGEAGTIDQPQNAPEDFSPGIRD</sequence>
<keyword evidence="4" id="KW-1185">Reference proteome</keyword>
<feature type="domain" description="LTD" evidence="2">
    <location>
        <begin position="270"/>
        <end position="443"/>
    </location>
</feature>
<dbReference type="InterPro" id="IPR043744">
    <property type="entry name" value="DUF5689"/>
</dbReference>
<evidence type="ECO:0000256" key="1">
    <source>
        <dbReference type="SAM" id="MobiDB-lite"/>
    </source>
</evidence>
<gene>
    <name evidence="3" type="ORF">D7Z94_04430</name>
</gene>
<evidence type="ECO:0000259" key="2">
    <source>
        <dbReference type="PROSITE" id="PS51841"/>
    </source>
</evidence>
<dbReference type="SUPFAM" id="SSF74853">
    <property type="entry name" value="Lamin A/C globular tail domain"/>
    <property type="match status" value="1"/>
</dbReference>
<dbReference type="AlphaFoldDB" id="A0A3B0CB84"/>
<evidence type="ECO:0000313" key="3">
    <source>
        <dbReference type="EMBL" id="RKN83093.1"/>
    </source>
</evidence>
<dbReference type="InterPro" id="IPR036415">
    <property type="entry name" value="Lamin_tail_dom_sf"/>
</dbReference>
<dbReference type="RefSeq" id="WP_120710300.1">
    <property type="nucleotide sequence ID" value="NZ_RBCJ01000001.1"/>
</dbReference>
<dbReference type="PROSITE" id="PS51841">
    <property type="entry name" value="LTD"/>
    <property type="match status" value="1"/>
</dbReference>
<dbReference type="Pfam" id="PF00932">
    <property type="entry name" value="LTD"/>
    <property type="match status" value="1"/>
</dbReference>
<feature type="region of interest" description="Disordered" evidence="1">
    <location>
        <begin position="428"/>
        <end position="450"/>
    </location>
</feature>